<reference evidence="1" key="1">
    <citation type="journal article" date="2014" name="Front. Microbiol.">
        <title>High frequency of phylogenetically diverse reductive dehalogenase-homologous genes in deep subseafloor sedimentary metagenomes.</title>
        <authorList>
            <person name="Kawai M."/>
            <person name="Futagami T."/>
            <person name="Toyoda A."/>
            <person name="Takaki Y."/>
            <person name="Nishi S."/>
            <person name="Hori S."/>
            <person name="Arai W."/>
            <person name="Tsubouchi T."/>
            <person name="Morono Y."/>
            <person name="Uchiyama I."/>
            <person name="Ito T."/>
            <person name="Fujiyama A."/>
            <person name="Inagaki F."/>
            <person name="Takami H."/>
        </authorList>
    </citation>
    <scope>NUCLEOTIDE SEQUENCE</scope>
    <source>
        <strain evidence="1">Expedition CK06-06</strain>
    </source>
</reference>
<organism evidence="1">
    <name type="scientific">marine sediment metagenome</name>
    <dbReference type="NCBI Taxonomy" id="412755"/>
    <lineage>
        <taxon>unclassified sequences</taxon>
        <taxon>metagenomes</taxon>
        <taxon>ecological metagenomes</taxon>
    </lineage>
</organism>
<dbReference type="AlphaFoldDB" id="X1VAW9"/>
<accession>X1VAW9</accession>
<feature type="non-terminal residue" evidence="1">
    <location>
        <position position="62"/>
    </location>
</feature>
<name>X1VAW9_9ZZZZ</name>
<gene>
    <name evidence="1" type="ORF">S12H4_49896</name>
</gene>
<sequence>MASKVEDLVGIWETRFGGRVAYMQFEVDGILNLASTVEMLKERAPLILSGTFWFEGTVFHMK</sequence>
<dbReference type="EMBL" id="BARW01031356">
    <property type="protein sequence ID" value="GAJ02955.1"/>
    <property type="molecule type" value="Genomic_DNA"/>
</dbReference>
<proteinExistence type="predicted"/>
<comment type="caution">
    <text evidence="1">The sequence shown here is derived from an EMBL/GenBank/DDBJ whole genome shotgun (WGS) entry which is preliminary data.</text>
</comment>
<protein>
    <submittedName>
        <fullName evidence="1">Uncharacterized protein</fullName>
    </submittedName>
</protein>
<evidence type="ECO:0000313" key="1">
    <source>
        <dbReference type="EMBL" id="GAJ02955.1"/>
    </source>
</evidence>